<dbReference type="Gene3D" id="1.25.40.390">
    <property type="match status" value="1"/>
</dbReference>
<gene>
    <name evidence="8" type="ORF">DWW25_07930</name>
</gene>
<evidence type="ECO:0000256" key="3">
    <source>
        <dbReference type="ARBA" id="ARBA00022729"/>
    </source>
</evidence>
<evidence type="ECO:0000259" key="6">
    <source>
        <dbReference type="Pfam" id="PF07980"/>
    </source>
</evidence>
<dbReference type="EMBL" id="QRYV01000015">
    <property type="protein sequence ID" value="RGV15690.1"/>
    <property type="molecule type" value="Genomic_DNA"/>
</dbReference>
<evidence type="ECO:0000256" key="4">
    <source>
        <dbReference type="ARBA" id="ARBA00023136"/>
    </source>
</evidence>
<feature type="domain" description="RagB/SusD" evidence="6">
    <location>
        <begin position="328"/>
        <end position="579"/>
    </location>
</feature>
<evidence type="ECO:0000313" key="9">
    <source>
        <dbReference type="Proteomes" id="UP000283369"/>
    </source>
</evidence>
<dbReference type="Pfam" id="PF07980">
    <property type="entry name" value="SusD_RagB"/>
    <property type="match status" value="1"/>
</dbReference>
<evidence type="ECO:0000256" key="5">
    <source>
        <dbReference type="ARBA" id="ARBA00023237"/>
    </source>
</evidence>
<keyword evidence="4" id="KW-0472">Membrane</keyword>
<evidence type="ECO:0000313" key="8">
    <source>
        <dbReference type="EMBL" id="RGV15690.1"/>
    </source>
</evidence>
<dbReference type="GO" id="GO:0009279">
    <property type="term" value="C:cell outer membrane"/>
    <property type="evidence" value="ECO:0007669"/>
    <property type="project" value="UniProtKB-SubCell"/>
</dbReference>
<dbReference type="Pfam" id="PF14322">
    <property type="entry name" value="SusD-like_3"/>
    <property type="match status" value="1"/>
</dbReference>
<name>A0A412VZL9_9BACE</name>
<sequence length="579" mass="65973">MKRTVIYVISFVLVAFLGTSCEDYLEKPPGVDLTEDMIFDNEQNLEEFINGTYWLGVTSDLGWQGREGGGGYAPCCDEGEISMAWYFQHVWNRGALNASTGPTTHDTRWDDRWKALRRANILIERIGSITFEPTNREYDYKNRVMGEALWIRAYNHFELFRKFGGIPKIDKRLNMGDDMKIPRSSVEDIVKFIVKDCEDAAGLLPSSYASNERGRIHKGAALALKARTLLYAASPQFNTGNPYMSLGSDNNLICYGNTDVSRWEAAADAALAVLTWAETEGKWCKLIDTDQPDKDYLTSWNVYDNSEIILAQKASGAVGPWHWPFEPMTPKTQGQGGISVPLNFVMLYQKKDGTDQNWDLKNGGDDLLAKYSELDPRFAQTHAYHTSRWNNQIEKLDMTSGSVNNPLEQPCWGGVMAHKPVPYDLSSDHPIIPNVTLFRLAEFYLNYAEALNEADPGTVVPEPARLKANVIRDRAGMPEFPAGMSKSDFRKAIKRERAIELAYENHRLWDLRRWLDCEQDGVMKGDMYGIKIYPLENNPADFKYVPYVFEKRFFPKYMYLNPFPQSEVNKGYIVQNPGY</sequence>
<comment type="caution">
    <text evidence="8">The sequence shown here is derived from an EMBL/GenBank/DDBJ whole genome shotgun (WGS) entry which is preliminary data.</text>
</comment>
<dbReference type="PROSITE" id="PS51257">
    <property type="entry name" value="PROKAR_LIPOPROTEIN"/>
    <property type="match status" value="1"/>
</dbReference>
<keyword evidence="5" id="KW-0998">Cell outer membrane</keyword>
<proteinExistence type="inferred from homology"/>
<accession>A0A412VZL9</accession>
<feature type="domain" description="SusD-like N-terminal" evidence="7">
    <location>
        <begin position="23"/>
        <end position="229"/>
    </location>
</feature>
<dbReference type="AlphaFoldDB" id="A0A412VZL9"/>
<dbReference type="InterPro" id="IPR011990">
    <property type="entry name" value="TPR-like_helical_dom_sf"/>
</dbReference>
<reference evidence="8 9" key="1">
    <citation type="submission" date="2018-08" db="EMBL/GenBank/DDBJ databases">
        <title>A genome reference for cultivated species of the human gut microbiota.</title>
        <authorList>
            <person name="Zou Y."/>
            <person name="Xue W."/>
            <person name="Luo G."/>
        </authorList>
    </citation>
    <scope>NUCLEOTIDE SEQUENCE [LARGE SCALE GENOMIC DNA]</scope>
    <source>
        <strain evidence="8 9">AF14-7</strain>
    </source>
</reference>
<evidence type="ECO:0000256" key="2">
    <source>
        <dbReference type="ARBA" id="ARBA00006275"/>
    </source>
</evidence>
<dbReference type="SUPFAM" id="SSF48452">
    <property type="entry name" value="TPR-like"/>
    <property type="match status" value="1"/>
</dbReference>
<keyword evidence="3" id="KW-0732">Signal</keyword>
<evidence type="ECO:0000256" key="1">
    <source>
        <dbReference type="ARBA" id="ARBA00004442"/>
    </source>
</evidence>
<dbReference type="InterPro" id="IPR033985">
    <property type="entry name" value="SusD-like_N"/>
</dbReference>
<organism evidence="8 9">
    <name type="scientific">Bacteroides xylanisolvens</name>
    <dbReference type="NCBI Taxonomy" id="371601"/>
    <lineage>
        <taxon>Bacteria</taxon>
        <taxon>Pseudomonadati</taxon>
        <taxon>Bacteroidota</taxon>
        <taxon>Bacteroidia</taxon>
        <taxon>Bacteroidales</taxon>
        <taxon>Bacteroidaceae</taxon>
        <taxon>Bacteroides</taxon>
    </lineage>
</organism>
<comment type="similarity">
    <text evidence="2">Belongs to the SusD family.</text>
</comment>
<evidence type="ECO:0000259" key="7">
    <source>
        <dbReference type="Pfam" id="PF14322"/>
    </source>
</evidence>
<dbReference type="InterPro" id="IPR012944">
    <property type="entry name" value="SusD_RagB_dom"/>
</dbReference>
<dbReference type="Proteomes" id="UP000283369">
    <property type="component" value="Unassembled WGS sequence"/>
</dbReference>
<protein>
    <submittedName>
        <fullName evidence="8">RagB/SusD family nutrient uptake outer membrane protein</fullName>
    </submittedName>
</protein>
<dbReference type="RefSeq" id="WP_117809485.1">
    <property type="nucleotide sequence ID" value="NZ_JAQCUV010000014.1"/>
</dbReference>
<comment type="subcellular location">
    <subcellularLocation>
        <location evidence="1">Cell outer membrane</location>
    </subcellularLocation>
</comment>